<dbReference type="PANTHER" id="PTHR43392">
    <property type="entry name" value="AAA-TYPE ATPASE FAMILY PROTEIN / ANKYRIN REPEAT FAMILY PROTEIN"/>
    <property type="match status" value="1"/>
</dbReference>
<proteinExistence type="predicted"/>
<dbReference type="InterPro" id="IPR011050">
    <property type="entry name" value="Pectin_lyase_fold/virulence"/>
</dbReference>
<dbReference type="InterPro" id="IPR027417">
    <property type="entry name" value="P-loop_NTPase"/>
</dbReference>
<dbReference type="Proteomes" id="UP001595896">
    <property type="component" value="Unassembled WGS sequence"/>
</dbReference>
<organism evidence="3 4">
    <name type="scientific">Bacillus daqingensis</name>
    <dbReference type="NCBI Taxonomy" id="872396"/>
    <lineage>
        <taxon>Bacteria</taxon>
        <taxon>Bacillati</taxon>
        <taxon>Bacillota</taxon>
        <taxon>Bacilli</taxon>
        <taxon>Bacillales</taxon>
        <taxon>Bacillaceae</taxon>
        <taxon>Bacillus</taxon>
    </lineage>
</organism>
<reference evidence="4" key="1">
    <citation type="journal article" date="2019" name="Int. J. Syst. Evol. Microbiol.">
        <title>The Global Catalogue of Microorganisms (GCM) 10K type strain sequencing project: providing services to taxonomists for standard genome sequencing and annotation.</title>
        <authorList>
            <consortium name="The Broad Institute Genomics Platform"/>
            <consortium name="The Broad Institute Genome Sequencing Center for Infectious Disease"/>
            <person name="Wu L."/>
            <person name="Ma J."/>
        </authorList>
    </citation>
    <scope>NUCLEOTIDE SEQUENCE [LARGE SCALE GENOMIC DNA]</scope>
    <source>
        <strain evidence="4">JCM 12165</strain>
    </source>
</reference>
<dbReference type="InterPro" id="IPR012332">
    <property type="entry name" value="Autotransporter_pectin_lyase_C"/>
</dbReference>
<dbReference type="Gene3D" id="2.160.20.10">
    <property type="entry name" value="Single-stranded right-handed beta-helix, Pectin lyase-like"/>
    <property type="match status" value="1"/>
</dbReference>
<accession>A0ABV9NRU8</accession>
<dbReference type="InterPro" id="IPR039448">
    <property type="entry name" value="Beta_helix"/>
</dbReference>
<evidence type="ECO:0000259" key="1">
    <source>
        <dbReference type="Pfam" id="PF00004"/>
    </source>
</evidence>
<name>A0ABV9NRU8_9BACI</name>
<dbReference type="InterPro" id="IPR012334">
    <property type="entry name" value="Pectin_lyas_fold"/>
</dbReference>
<evidence type="ECO:0000259" key="2">
    <source>
        <dbReference type="Pfam" id="PF13229"/>
    </source>
</evidence>
<gene>
    <name evidence="3" type="ORF">ACFO4L_01035</name>
</gene>
<keyword evidence="4" id="KW-1185">Reference proteome</keyword>
<dbReference type="Pfam" id="PF13229">
    <property type="entry name" value="Beta_helix"/>
    <property type="match status" value="2"/>
</dbReference>
<dbReference type="Gene3D" id="2.160.20.20">
    <property type="match status" value="1"/>
</dbReference>
<dbReference type="Pfam" id="PF00004">
    <property type="entry name" value="AAA"/>
    <property type="match status" value="1"/>
</dbReference>
<dbReference type="EMBL" id="JBHSGK010000002">
    <property type="protein sequence ID" value="MFC4735155.1"/>
    <property type="molecule type" value="Genomic_DNA"/>
</dbReference>
<dbReference type="Gene3D" id="3.40.50.300">
    <property type="entry name" value="P-loop containing nucleotide triphosphate hydrolases"/>
    <property type="match status" value="1"/>
</dbReference>
<sequence>MMKNIDVSATGEADYLTIQEAINAARPEDTILIAPGTYNEAISIDKPISIRGKDQGVSLTSSSQITVLIKDCAANIEGLEITSTGSSPFPAIHIIDATLKLIDSSVHASGGIGCKAERSTLTLHGVRITDCAIGIELNEVSIAEVARARLVGNGTGIRCESESDLTCEDVTFSDQANHAIQLIHAIGRLYQVIVEGVKRTAVVMEHSTIHIQNSCFDQNGFDEELWWNVYAFMSQVNVREVAFTNGAAGIGLAGDSDLHMEDSSFSDHEGRSLGVFDTSNARLLRCDLIRTNDLHIAVIDQATCTMTESRVEQATYTGIFVTGEASATLIKTAFRFNGQATTDEIFYSQIKVEGHTCDLHQCTIEHGYHSGITVEAGGRVTLQSTRIAHHPSFSLKGVEAVLHIDDSTFDHSHDAHILAEASSSLMLTSSSLLHATSNAIFLHGASHATIRDVTCLWNGSQKDETSGYPQCLIVDSEVTLQRSLIAEGAFQGLVASGDSHVSLQDVQIDKHADENLVIEAEALVEKRGPEAEGVYAPKQTESIDLSVVSEELNELIGLQQVKQEIQEQLQFNAFREKLVEKQLPTLDEDASHASHIIMKGNPGTGKTTLARLYGKLYASMGLLEKGQVVEVNRDKLLGRYIAQTTDQTKKYVEEARGPLKKSLMKTRNVLVDVFGLLYLFCSLFPR</sequence>
<feature type="domain" description="Right handed beta helix" evidence="2">
    <location>
        <begin position="192"/>
        <end position="330"/>
    </location>
</feature>
<feature type="domain" description="Right handed beta helix" evidence="2">
    <location>
        <begin position="356"/>
        <end position="503"/>
    </location>
</feature>
<evidence type="ECO:0000313" key="4">
    <source>
        <dbReference type="Proteomes" id="UP001595896"/>
    </source>
</evidence>
<evidence type="ECO:0000313" key="3">
    <source>
        <dbReference type="EMBL" id="MFC4735155.1"/>
    </source>
</evidence>
<dbReference type="InterPro" id="IPR050773">
    <property type="entry name" value="CbxX/CfxQ_RuBisCO_ESX"/>
</dbReference>
<dbReference type="PANTHER" id="PTHR43392:SF2">
    <property type="entry name" value="AAA-TYPE ATPASE FAMILY PROTEIN _ ANKYRIN REPEAT FAMILY PROTEIN"/>
    <property type="match status" value="1"/>
</dbReference>
<dbReference type="SUPFAM" id="SSF51126">
    <property type="entry name" value="Pectin lyase-like"/>
    <property type="match status" value="3"/>
</dbReference>
<dbReference type="SUPFAM" id="SSF52540">
    <property type="entry name" value="P-loop containing nucleoside triphosphate hydrolases"/>
    <property type="match status" value="1"/>
</dbReference>
<feature type="domain" description="ATPase AAA-type core" evidence="1">
    <location>
        <begin position="597"/>
        <end position="657"/>
    </location>
</feature>
<comment type="caution">
    <text evidence="3">The sequence shown here is derived from an EMBL/GenBank/DDBJ whole genome shotgun (WGS) entry which is preliminary data.</text>
</comment>
<dbReference type="RefSeq" id="WP_377907787.1">
    <property type="nucleotide sequence ID" value="NZ_JBHSGK010000002.1"/>
</dbReference>
<dbReference type="InterPro" id="IPR003959">
    <property type="entry name" value="ATPase_AAA_core"/>
</dbReference>
<protein>
    <submittedName>
        <fullName evidence="3">Right-handed parallel beta-helix repeat-containing protein</fullName>
    </submittedName>
</protein>